<name>A0A1J7JLK4_9PEZI</name>
<evidence type="ECO:0000313" key="3">
    <source>
        <dbReference type="Proteomes" id="UP000182658"/>
    </source>
</evidence>
<gene>
    <name evidence="2" type="ORF">CONLIGDRAFT_702743</name>
</gene>
<dbReference type="InParanoid" id="A0A1J7JLK4"/>
<keyword evidence="3" id="KW-1185">Reference proteome</keyword>
<dbReference type="Proteomes" id="UP000182658">
    <property type="component" value="Unassembled WGS sequence"/>
</dbReference>
<organism evidence="2 3">
    <name type="scientific">Coniochaeta ligniaria NRRL 30616</name>
    <dbReference type="NCBI Taxonomy" id="1408157"/>
    <lineage>
        <taxon>Eukaryota</taxon>
        <taxon>Fungi</taxon>
        <taxon>Dikarya</taxon>
        <taxon>Ascomycota</taxon>
        <taxon>Pezizomycotina</taxon>
        <taxon>Sordariomycetes</taxon>
        <taxon>Sordariomycetidae</taxon>
        <taxon>Coniochaetales</taxon>
        <taxon>Coniochaetaceae</taxon>
        <taxon>Coniochaeta</taxon>
    </lineage>
</organism>
<feature type="region of interest" description="Disordered" evidence="1">
    <location>
        <begin position="1"/>
        <end position="46"/>
    </location>
</feature>
<proteinExistence type="predicted"/>
<evidence type="ECO:0000313" key="2">
    <source>
        <dbReference type="EMBL" id="OIW30188.1"/>
    </source>
</evidence>
<dbReference type="AlphaFoldDB" id="A0A1J7JLK4"/>
<accession>A0A1J7JLK4</accession>
<protein>
    <submittedName>
        <fullName evidence="2">Uncharacterized protein</fullName>
    </submittedName>
</protein>
<evidence type="ECO:0000256" key="1">
    <source>
        <dbReference type="SAM" id="MobiDB-lite"/>
    </source>
</evidence>
<sequence>MPPTREEIQFKPGHTPTPPHMADAISTSREGQDDDDENDADRAQDKSYYDKLGRELTVFCLSARAYMKLTGKLSQDPAILGFDTDLFDGKISIPPARRRSARLARKGQWTDVIPICDTSGRPVTVFGPLEDIRSLSSPDQRNMVMPPAAQMANINGMVKADVAAQQGRLVNSEPNEADGPLPLSERRNTVQSMRVILEALESLELPLEDVTAVLHILPDHLVVKSRSSSNSLTS</sequence>
<reference evidence="2 3" key="1">
    <citation type="submission" date="2016-10" db="EMBL/GenBank/DDBJ databases">
        <title>Draft genome sequence of Coniochaeta ligniaria NRRL30616, a lignocellulolytic fungus for bioabatement of inhibitors in plant biomass hydrolysates.</title>
        <authorList>
            <consortium name="DOE Joint Genome Institute"/>
            <person name="Jimenez D.J."/>
            <person name="Hector R.E."/>
            <person name="Riley R."/>
            <person name="Sun H."/>
            <person name="Grigoriev I.V."/>
            <person name="Van Elsas J.D."/>
            <person name="Nichols N.N."/>
        </authorList>
    </citation>
    <scope>NUCLEOTIDE SEQUENCE [LARGE SCALE GENOMIC DNA]</scope>
    <source>
        <strain evidence="2 3">NRRL 30616</strain>
    </source>
</reference>
<dbReference type="EMBL" id="KV875097">
    <property type="protein sequence ID" value="OIW30188.1"/>
    <property type="molecule type" value="Genomic_DNA"/>
</dbReference>